<dbReference type="GO" id="GO:0005739">
    <property type="term" value="C:mitochondrion"/>
    <property type="evidence" value="ECO:0007669"/>
    <property type="project" value="TreeGrafter"/>
</dbReference>
<feature type="non-terminal residue" evidence="3">
    <location>
        <position position="1"/>
    </location>
</feature>
<dbReference type="InterPro" id="IPR025867">
    <property type="entry name" value="MnmE_helical"/>
</dbReference>
<evidence type="ECO:0000313" key="3">
    <source>
        <dbReference type="EMBL" id="CAG8736213.1"/>
    </source>
</evidence>
<dbReference type="InterPro" id="IPR027368">
    <property type="entry name" value="MnmE_dom2"/>
</dbReference>
<dbReference type="EMBL" id="CAJVPS010032937">
    <property type="protein sequence ID" value="CAG8736213.1"/>
    <property type="molecule type" value="Genomic_DNA"/>
</dbReference>
<dbReference type="GO" id="GO:0005525">
    <property type="term" value="F:GTP binding"/>
    <property type="evidence" value="ECO:0007669"/>
    <property type="project" value="InterPro"/>
</dbReference>
<evidence type="ECO:0000313" key="4">
    <source>
        <dbReference type="Proteomes" id="UP000789508"/>
    </source>
</evidence>
<organism evidence="3 4">
    <name type="scientific">Ambispora leptoticha</name>
    <dbReference type="NCBI Taxonomy" id="144679"/>
    <lineage>
        <taxon>Eukaryota</taxon>
        <taxon>Fungi</taxon>
        <taxon>Fungi incertae sedis</taxon>
        <taxon>Mucoromycota</taxon>
        <taxon>Glomeromycotina</taxon>
        <taxon>Glomeromycetes</taxon>
        <taxon>Archaeosporales</taxon>
        <taxon>Ambisporaceae</taxon>
        <taxon>Ambispora</taxon>
    </lineage>
</organism>
<dbReference type="GO" id="GO:0002098">
    <property type="term" value="P:tRNA wobble uridine modification"/>
    <property type="evidence" value="ECO:0007669"/>
    <property type="project" value="TreeGrafter"/>
</dbReference>
<name>A0A9N9NJP4_9GLOM</name>
<feature type="domain" description="G" evidence="1">
    <location>
        <begin position="106"/>
        <end position="230"/>
    </location>
</feature>
<dbReference type="InterPro" id="IPR005225">
    <property type="entry name" value="Small_GTP-bd"/>
</dbReference>
<dbReference type="InterPro" id="IPR027417">
    <property type="entry name" value="P-loop_NTPase"/>
</dbReference>
<dbReference type="Proteomes" id="UP000789508">
    <property type="component" value="Unassembled WGS sequence"/>
</dbReference>
<dbReference type="AlphaFoldDB" id="A0A9N9NJP4"/>
<dbReference type="SUPFAM" id="SSF52540">
    <property type="entry name" value="P-loop containing nucleoside triphosphate hydrolases"/>
    <property type="match status" value="1"/>
</dbReference>
<accession>A0A9N9NJP4</accession>
<dbReference type="PANTHER" id="PTHR42714:SF2">
    <property type="entry name" value="TRNA MODIFICATION GTPASE GTPBP3, MITOCHONDRIAL"/>
    <property type="match status" value="1"/>
</dbReference>
<dbReference type="Pfam" id="PF12631">
    <property type="entry name" value="MnmE_helical"/>
    <property type="match status" value="1"/>
</dbReference>
<dbReference type="PANTHER" id="PTHR42714">
    <property type="entry name" value="TRNA MODIFICATION GTPASE GTPBP3"/>
    <property type="match status" value="1"/>
</dbReference>
<evidence type="ECO:0000259" key="2">
    <source>
        <dbReference type="Pfam" id="PF12631"/>
    </source>
</evidence>
<dbReference type="InterPro" id="IPR031168">
    <property type="entry name" value="G_TrmE"/>
</dbReference>
<keyword evidence="4" id="KW-1185">Reference proteome</keyword>
<sequence>AFDNDKLDLTEIEGIADLINAETEIQRRQALRQAQGSLHNLYETWRQQLIENMALVEAVIDFGEDENIEDGVLDRVRHNIQKLVKIMSDHINDNRRGEILRDGIYVTIMGPPNAGKSSFLNYLAQRQAAIVSPIPGTTRDIVDVCLNIGGYPIVIGDTAGLRKTEDAIEIEGIKRAKDRIMTADIKICILSLPEILNKIEKEKNFNMSFKAIDEPIIKNSIDKDTLFILNKKDIVSNNEMMIIPQLKQDICELFGTNLAWEVSCVTGEGMQEFLTGLLDSIKDKFDSTFMQTALITQSRHRQLVSEYIEDVVLAAEELRYAVNCVGKIIGK</sequence>
<feature type="domain" description="MnmE helical" evidence="2">
    <location>
        <begin position="9"/>
        <end position="331"/>
    </location>
</feature>
<evidence type="ECO:0000259" key="1">
    <source>
        <dbReference type="Pfam" id="PF01926"/>
    </source>
</evidence>
<dbReference type="InterPro" id="IPR006073">
    <property type="entry name" value="GTP-bd"/>
</dbReference>
<dbReference type="Pfam" id="PF01926">
    <property type="entry name" value="MMR_HSR1"/>
    <property type="match status" value="1"/>
</dbReference>
<dbReference type="CDD" id="cd04164">
    <property type="entry name" value="trmE"/>
    <property type="match status" value="1"/>
</dbReference>
<gene>
    <name evidence="3" type="ORF">ALEPTO_LOCUS12797</name>
</gene>
<proteinExistence type="predicted"/>
<dbReference type="OrthoDB" id="188276at2759"/>
<dbReference type="NCBIfam" id="TIGR00231">
    <property type="entry name" value="small_GTP"/>
    <property type="match status" value="1"/>
</dbReference>
<dbReference type="Gene3D" id="3.40.50.300">
    <property type="entry name" value="P-loop containing nucleotide triphosphate hydrolases"/>
    <property type="match status" value="1"/>
</dbReference>
<dbReference type="GO" id="GO:0030488">
    <property type="term" value="P:tRNA methylation"/>
    <property type="evidence" value="ECO:0007669"/>
    <property type="project" value="TreeGrafter"/>
</dbReference>
<comment type="caution">
    <text evidence="3">The sequence shown here is derived from an EMBL/GenBank/DDBJ whole genome shotgun (WGS) entry which is preliminary data.</text>
</comment>
<reference evidence="3" key="1">
    <citation type="submission" date="2021-06" db="EMBL/GenBank/DDBJ databases">
        <authorList>
            <person name="Kallberg Y."/>
            <person name="Tangrot J."/>
            <person name="Rosling A."/>
        </authorList>
    </citation>
    <scope>NUCLEOTIDE SEQUENCE</scope>
    <source>
        <strain evidence="3">FL130A</strain>
    </source>
</reference>
<feature type="non-terminal residue" evidence="3">
    <location>
        <position position="331"/>
    </location>
</feature>
<dbReference type="Gene3D" id="1.20.120.430">
    <property type="entry name" value="tRNA modification GTPase MnmE domain 2"/>
    <property type="match status" value="1"/>
</dbReference>
<protein>
    <submittedName>
        <fullName evidence="3">14630_t:CDS:1</fullName>
    </submittedName>
</protein>